<dbReference type="InterPro" id="IPR052940">
    <property type="entry name" value="Carb_Esterase_6"/>
</dbReference>
<keyword evidence="1" id="KW-0378">Hydrolase</keyword>
<dbReference type="InterPro" id="IPR005181">
    <property type="entry name" value="SASA"/>
</dbReference>
<evidence type="ECO:0000256" key="1">
    <source>
        <dbReference type="ARBA" id="ARBA00022801"/>
    </source>
</evidence>
<dbReference type="InterPro" id="IPR036514">
    <property type="entry name" value="SGNH_hydro_sf"/>
</dbReference>
<proteinExistence type="predicted"/>
<keyword evidence="4" id="KW-1185">Reference proteome</keyword>
<dbReference type="SUPFAM" id="SSF52266">
    <property type="entry name" value="SGNH hydrolase"/>
    <property type="match status" value="1"/>
</dbReference>
<dbReference type="Gene3D" id="3.40.50.1110">
    <property type="entry name" value="SGNH hydrolase"/>
    <property type="match status" value="1"/>
</dbReference>
<sequence>MKSQRGVGKAVSIVSTIFKFNPIMASLLPLLFVFAIQPWQVRSEQYNNIFILAGQSNMAGRGGVSETTATWDGVVPPESQPKASILRLNAKLEWVEAEEPLHADIDVTKTNGVGPGMAFANTILEKRPGFGVVGLVPCAIGGTNISEWERGKVHYTRMMKRVKASLQGGGGLQALLWYQGESDTLLLSDAQSYRTRLGKFFLDLRADLNSPLLPIVQVALASGEGPYIETVREAQLDMDLLNLRTVDAKGLPLGPDGLHLTTQAQVHLGQVMADAFLQFVPTSLPKNNVLPIHNGAPPTRPHNGASQIYMIPISITFLTIVSLTLL</sequence>
<dbReference type="AlphaFoldDB" id="A0A445C8A5"/>
<dbReference type="Proteomes" id="UP000289738">
    <property type="component" value="Chromosome A07"/>
</dbReference>
<dbReference type="PANTHER" id="PTHR31988">
    <property type="entry name" value="ESTERASE, PUTATIVE (DUF303)-RELATED"/>
    <property type="match status" value="1"/>
</dbReference>
<organism evidence="3 4">
    <name type="scientific">Arachis hypogaea</name>
    <name type="common">Peanut</name>
    <dbReference type="NCBI Taxonomy" id="3818"/>
    <lineage>
        <taxon>Eukaryota</taxon>
        <taxon>Viridiplantae</taxon>
        <taxon>Streptophyta</taxon>
        <taxon>Embryophyta</taxon>
        <taxon>Tracheophyta</taxon>
        <taxon>Spermatophyta</taxon>
        <taxon>Magnoliopsida</taxon>
        <taxon>eudicotyledons</taxon>
        <taxon>Gunneridae</taxon>
        <taxon>Pentapetalae</taxon>
        <taxon>rosids</taxon>
        <taxon>fabids</taxon>
        <taxon>Fabales</taxon>
        <taxon>Fabaceae</taxon>
        <taxon>Papilionoideae</taxon>
        <taxon>50 kb inversion clade</taxon>
        <taxon>dalbergioids sensu lato</taxon>
        <taxon>Dalbergieae</taxon>
        <taxon>Pterocarpus clade</taxon>
        <taxon>Arachis</taxon>
    </lineage>
</organism>
<reference evidence="3 4" key="1">
    <citation type="submission" date="2019-01" db="EMBL/GenBank/DDBJ databases">
        <title>Sequencing of cultivated peanut Arachis hypogaea provides insights into genome evolution and oil improvement.</title>
        <authorList>
            <person name="Chen X."/>
        </authorList>
    </citation>
    <scope>NUCLEOTIDE SEQUENCE [LARGE SCALE GENOMIC DNA]</scope>
    <source>
        <strain evidence="4">cv. Fuhuasheng</strain>
        <tissue evidence="3">Leaves</tissue>
    </source>
</reference>
<dbReference type="OrthoDB" id="42638at2759"/>
<dbReference type="STRING" id="3818.A0A445C8A5"/>
<feature type="domain" description="Sialate O-acetylesterase" evidence="2">
    <location>
        <begin position="47"/>
        <end position="278"/>
    </location>
</feature>
<dbReference type="EMBL" id="SDMP01000007">
    <property type="protein sequence ID" value="RYR47138.1"/>
    <property type="molecule type" value="Genomic_DNA"/>
</dbReference>
<name>A0A445C8A5_ARAHY</name>
<evidence type="ECO:0000313" key="4">
    <source>
        <dbReference type="Proteomes" id="UP000289738"/>
    </source>
</evidence>
<evidence type="ECO:0000313" key="3">
    <source>
        <dbReference type="EMBL" id="RYR47138.1"/>
    </source>
</evidence>
<accession>A0A445C8A5</accession>
<comment type="caution">
    <text evidence="3">The sequence shown here is derived from an EMBL/GenBank/DDBJ whole genome shotgun (WGS) entry which is preliminary data.</text>
</comment>
<dbReference type="GO" id="GO:0016787">
    <property type="term" value="F:hydrolase activity"/>
    <property type="evidence" value="ECO:0007669"/>
    <property type="project" value="UniProtKB-KW"/>
</dbReference>
<dbReference type="Gramene" id="arahy.Tifrunner.gnm2.ann2.Ah17g502600.1">
    <property type="protein sequence ID" value="arahy.Tifrunner.gnm2.ann2.Ah17g502600.1-CDS"/>
    <property type="gene ID" value="arahy.Tifrunner.gnm2.ann2.Ah17g502600"/>
</dbReference>
<evidence type="ECO:0000259" key="2">
    <source>
        <dbReference type="Pfam" id="PF03629"/>
    </source>
</evidence>
<dbReference type="Pfam" id="PF03629">
    <property type="entry name" value="SASA"/>
    <property type="match status" value="1"/>
</dbReference>
<protein>
    <recommendedName>
        <fullName evidence="2">Sialate O-acetylesterase domain-containing protein</fullName>
    </recommendedName>
</protein>
<gene>
    <name evidence="3" type="ORF">Ahy_A07g033085</name>
</gene>
<dbReference type="SMR" id="A0A445C8A5"/>
<dbReference type="PANTHER" id="PTHR31988:SF15">
    <property type="entry name" value="ESTERASE, PUTATIVE (DUF303)-RELATED"/>
    <property type="match status" value="1"/>
</dbReference>